<dbReference type="InterPro" id="IPR046357">
    <property type="entry name" value="PPIase_dom_sf"/>
</dbReference>
<dbReference type="FunFam" id="3.10.50.40:FF:000026">
    <property type="entry name" value="Peptidyl-prolyl cis-trans isomerase"/>
    <property type="match status" value="1"/>
</dbReference>
<dbReference type="PROSITE" id="PS01159">
    <property type="entry name" value="WW_DOMAIN_1"/>
    <property type="match status" value="1"/>
</dbReference>
<dbReference type="Gene3D" id="2.20.70.10">
    <property type="match status" value="1"/>
</dbReference>
<dbReference type="PANTHER" id="PTHR10657">
    <property type="entry name" value="PEPTIDYL-PROLYL CIS-TRANS ISOMERASE"/>
    <property type="match status" value="1"/>
</dbReference>
<dbReference type="SMART" id="SM00456">
    <property type="entry name" value="WW"/>
    <property type="match status" value="1"/>
</dbReference>
<dbReference type="CDD" id="cd00201">
    <property type="entry name" value="WW"/>
    <property type="match status" value="1"/>
</dbReference>
<keyword evidence="4 5" id="KW-0413">Isomerase</keyword>
<dbReference type="InterPro" id="IPR000297">
    <property type="entry name" value="PPIase_PpiC"/>
</dbReference>
<feature type="compositionally biased region" description="Polar residues" evidence="6">
    <location>
        <begin position="172"/>
        <end position="185"/>
    </location>
</feature>
<evidence type="ECO:0000256" key="2">
    <source>
        <dbReference type="ARBA" id="ARBA00013194"/>
    </source>
</evidence>
<protein>
    <recommendedName>
        <fullName evidence="2">peptidylprolyl isomerase</fullName>
        <ecNumber evidence="2">5.2.1.8</ecNumber>
    </recommendedName>
</protein>
<accession>A0A6V8QN78</accession>
<dbReference type="PANTHER" id="PTHR10657:SF4">
    <property type="entry name" value="PEPTIDYL-PROLYL CIS-TRANS ISOMERASE-RELATED"/>
    <property type="match status" value="1"/>
</dbReference>
<comment type="catalytic activity">
    <reaction evidence="1">
        <text>[protein]-peptidylproline (omega=180) = [protein]-peptidylproline (omega=0)</text>
        <dbReference type="Rhea" id="RHEA:16237"/>
        <dbReference type="Rhea" id="RHEA-COMP:10747"/>
        <dbReference type="Rhea" id="RHEA-COMP:10748"/>
        <dbReference type="ChEBI" id="CHEBI:83833"/>
        <dbReference type="ChEBI" id="CHEBI:83834"/>
        <dbReference type="EC" id="5.2.1.8"/>
    </reaction>
</comment>
<dbReference type="Pfam" id="PF00397">
    <property type="entry name" value="WW"/>
    <property type="match status" value="1"/>
</dbReference>
<dbReference type="InterPro" id="IPR051370">
    <property type="entry name" value="PPIase_Pin1"/>
</dbReference>
<dbReference type="PROSITE" id="PS50198">
    <property type="entry name" value="PPIC_PPIASE_2"/>
    <property type="match status" value="1"/>
</dbReference>
<dbReference type="EC" id="5.2.1.8" evidence="2"/>
<dbReference type="InterPro" id="IPR001202">
    <property type="entry name" value="WW_dom"/>
</dbReference>
<evidence type="ECO:0000259" key="8">
    <source>
        <dbReference type="PROSITE" id="PS50198"/>
    </source>
</evidence>
<dbReference type="Pfam" id="PF00639">
    <property type="entry name" value="Rotamase"/>
    <property type="match status" value="1"/>
</dbReference>
<dbReference type="Proteomes" id="UP000517252">
    <property type="component" value="Unassembled WGS sequence"/>
</dbReference>
<sequence length="358" mass="39868">MLPLPLTPPAPRANRVLEPEPRGRGSLPLQRPPEWPGKAQFQRPRAKLHLYLYRSPPALPRPTYNNQLPSSLSPQKRKRKLASGSILIGSTRTAKAPSTKAVVCYLRKLHHLQETLSRLACIDCDDRAPLQTKSSQTKQQTNLITMLFAVVWSSPRASTLDSAENRRKEKQSANSRTIASAQSETGLPPNWEVRHSNSKNLPYYFNSVERTSRWEPPAGTDSEKLKHYMAAHHSAGSRPGAVPGVPEGKIRAAHLLVKHRDSRRPSSWREAEITRTKEEAMEIIKGHEQTIRSGASTLGDLAPTESDCSSARKRGDLGYFGRGEMQKEFEDVAFTLKVGELSDVVSTASGLHLIERLE</sequence>
<dbReference type="InterPro" id="IPR036020">
    <property type="entry name" value="WW_dom_sf"/>
</dbReference>
<dbReference type="AlphaFoldDB" id="A0A6V8QN78"/>
<evidence type="ECO:0000256" key="3">
    <source>
        <dbReference type="ARBA" id="ARBA00023110"/>
    </source>
</evidence>
<keyword evidence="3 5" id="KW-0697">Rotamase</keyword>
<evidence type="ECO:0000313" key="10">
    <source>
        <dbReference type="Proteomes" id="UP000517252"/>
    </source>
</evidence>
<feature type="domain" description="WW" evidence="7">
    <location>
        <begin position="185"/>
        <end position="219"/>
    </location>
</feature>
<comment type="caution">
    <text evidence="9">The sequence shown here is derived from an EMBL/GenBank/DDBJ whole genome shotgun (WGS) entry which is preliminary data.</text>
</comment>
<dbReference type="GO" id="GO:0060261">
    <property type="term" value="P:positive regulation of transcription initiation by RNA polymerase II"/>
    <property type="evidence" value="ECO:0007669"/>
    <property type="project" value="UniProtKB-ARBA"/>
</dbReference>
<dbReference type="SUPFAM" id="SSF51045">
    <property type="entry name" value="WW domain"/>
    <property type="match status" value="1"/>
</dbReference>
<gene>
    <name evidence="9" type="ORF">TASIC1_0001009500</name>
</gene>
<dbReference type="FunFam" id="2.20.70.10:FF:000066">
    <property type="entry name" value="Peptidyl-prolyl cis-trans isomerase"/>
    <property type="match status" value="1"/>
</dbReference>
<evidence type="ECO:0000256" key="6">
    <source>
        <dbReference type="SAM" id="MobiDB-lite"/>
    </source>
</evidence>
<proteinExistence type="predicted"/>
<feature type="region of interest" description="Disordered" evidence="6">
    <location>
        <begin position="1"/>
        <end position="40"/>
    </location>
</feature>
<dbReference type="EMBL" id="BLZH01000001">
    <property type="protein sequence ID" value="GFP51943.1"/>
    <property type="molecule type" value="Genomic_DNA"/>
</dbReference>
<dbReference type="Gene3D" id="3.10.50.40">
    <property type="match status" value="1"/>
</dbReference>
<dbReference type="GO" id="GO:0005829">
    <property type="term" value="C:cytosol"/>
    <property type="evidence" value="ECO:0007669"/>
    <property type="project" value="TreeGrafter"/>
</dbReference>
<dbReference type="GO" id="GO:0005634">
    <property type="term" value="C:nucleus"/>
    <property type="evidence" value="ECO:0007669"/>
    <property type="project" value="TreeGrafter"/>
</dbReference>
<evidence type="ECO:0000256" key="4">
    <source>
        <dbReference type="ARBA" id="ARBA00023235"/>
    </source>
</evidence>
<feature type="compositionally biased region" description="Pro residues" evidence="6">
    <location>
        <begin position="1"/>
        <end position="11"/>
    </location>
</feature>
<reference evidence="9 10" key="1">
    <citation type="submission" date="2020-07" db="EMBL/GenBank/DDBJ databases">
        <title>Trichoderma asperellum IC-1 whole genome shotgun sequence.</title>
        <authorList>
            <person name="Kanamasa S."/>
            <person name="Takahashi H."/>
        </authorList>
    </citation>
    <scope>NUCLEOTIDE SEQUENCE [LARGE SCALE GENOMIC DNA]</scope>
    <source>
        <strain evidence="9 10">IC-1</strain>
    </source>
</reference>
<feature type="domain" description="PpiC" evidence="8">
    <location>
        <begin position="247"/>
        <end position="358"/>
    </location>
</feature>
<dbReference type="OrthoDB" id="2530521at2759"/>
<evidence type="ECO:0000256" key="5">
    <source>
        <dbReference type="PROSITE-ProRule" id="PRU00278"/>
    </source>
</evidence>
<dbReference type="SUPFAM" id="SSF54534">
    <property type="entry name" value="FKBP-like"/>
    <property type="match status" value="1"/>
</dbReference>
<evidence type="ECO:0000256" key="1">
    <source>
        <dbReference type="ARBA" id="ARBA00000971"/>
    </source>
</evidence>
<dbReference type="PROSITE" id="PS50020">
    <property type="entry name" value="WW_DOMAIN_2"/>
    <property type="match status" value="1"/>
</dbReference>
<evidence type="ECO:0000259" key="7">
    <source>
        <dbReference type="PROSITE" id="PS50020"/>
    </source>
</evidence>
<organism evidence="9 10">
    <name type="scientific">Trichoderma asperellum</name>
    <name type="common">Filamentous fungus</name>
    <dbReference type="NCBI Taxonomy" id="101201"/>
    <lineage>
        <taxon>Eukaryota</taxon>
        <taxon>Fungi</taxon>
        <taxon>Dikarya</taxon>
        <taxon>Ascomycota</taxon>
        <taxon>Pezizomycotina</taxon>
        <taxon>Sordariomycetes</taxon>
        <taxon>Hypocreomycetidae</taxon>
        <taxon>Hypocreales</taxon>
        <taxon>Hypocreaceae</taxon>
        <taxon>Trichoderma</taxon>
    </lineage>
</organism>
<name>A0A6V8QN78_TRIAP</name>
<evidence type="ECO:0000313" key="9">
    <source>
        <dbReference type="EMBL" id="GFP51943.1"/>
    </source>
</evidence>
<feature type="region of interest" description="Disordered" evidence="6">
    <location>
        <begin position="159"/>
        <end position="193"/>
    </location>
</feature>
<dbReference type="GO" id="GO:0003755">
    <property type="term" value="F:peptidyl-prolyl cis-trans isomerase activity"/>
    <property type="evidence" value="ECO:0007669"/>
    <property type="project" value="UniProtKB-KW"/>
</dbReference>